<comment type="similarity">
    <text evidence="1">Belongs to the peptidase C59 family.</text>
</comment>
<dbReference type="CDD" id="cd00542">
    <property type="entry name" value="Ntn_PVA"/>
    <property type="match status" value="1"/>
</dbReference>
<evidence type="ECO:0000313" key="4">
    <source>
        <dbReference type="EMBL" id="HIS70759.1"/>
    </source>
</evidence>
<evidence type="ECO:0000256" key="2">
    <source>
        <dbReference type="ARBA" id="ARBA00022801"/>
    </source>
</evidence>
<feature type="domain" description="Choloylglycine hydrolase/NAAA C-terminal" evidence="3">
    <location>
        <begin position="27"/>
        <end position="341"/>
    </location>
</feature>
<proteinExistence type="inferred from homology"/>
<dbReference type="EMBL" id="DVJI01000009">
    <property type="protein sequence ID" value="HIS70759.1"/>
    <property type="molecule type" value="Genomic_DNA"/>
</dbReference>
<dbReference type="SUPFAM" id="SSF56235">
    <property type="entry name" value="N-terminal nucleophile aminohydrolases (Ntn hydrolases)"/>
    <property type="match status" value="1"/>
</dbReference>
<sequence length="364" mass="40332">MKTKQIIFATAVALAGFYTQNNTASACTGITLTANDGAVIVARTMDWSREEMDSFYLIAPRGYAQQSMLPDGANDGNTFAARYGFVGLGLAQTEFVIDGINEAGLSAALFYFPEYGQYPEYNPEYKSQTLADAQVVPWILSQFSTIDQVKDAIKNVRIVHVDPRIDTLHWRITEPSGRQVILEIINGVATFYDSKLGVLTNAPEYPWHIKNLNNYVNLHPGTAGPVKMGPITLRAFGAGSGLLGLPGDFTPPSRFVRAAFLQEYSLPQENGHDTAMAAFHILNNFDVPLGVQFAQNAAPNNMPSATQWTIATDTRNKVVYYHTMYNRTIREIDLSKIDFDTIPFQTHPLDTPQVETIIPVQINR</sequence>
<evidence type="ECO:0000256" key="1">
    <source>
        <dbReference type="ARBA" id="ARBA00006625"/>
    </source>
</evidence>
<dbReference type="Gene3D" id="3.60.60.10">
    <property type="entry name" value="Penicillin V Acylase, Chain A"/>
    <property type="match status" value="1"/>
</dbReference>
<gene>
    <name evidence="4" type="ORF">IAD02_02090</name>
</gene>
<evidence type="ECO:0000259" key="3">
    <source>
        <dbReference type="Pfam" id="PF02275"/>
    </source>
</evidence>
<dbReference type="GO" id="GO:0016787">
    <property type="term" value="F:hydrolase activity"/>
    <property type="evidence" value="ECO:0007669"/>
    <property type="project" value="UniProtKB-KW"/>
</dbReference>
<keyword evidence="2 4" id="KW-0378">Hydrolase</keyword>
<dbReference type="Pfam" id="PF02275">
    <property type="entry name" value="CBAH"/>
    <property type="match status" value="1"/>
</dbReference>
<dbReference type="PROSITE" id="PS51257">
    <property type="entry name" value="PROKAR_LIPOPROTEIN"/>
    <property type="match status" value="1"/>
</dbReference>
<dbReference type="AlphaFoldDB" id="A0A9D1FFG0"/>
<comment type="caution">
    <text evidence="4">The sequence shown here is derived from an EMBL/GenBank/DDBJ whole genome shotgun (WGS) entry which is preliminary data.</text>
</comment>
<dbReference type="PANTHER" id="PTHR35527">
    <property type="entry name" value="CHOLOYLGLYCINE HYDROLASE"/>
    <property type="match status" value="1"/>
</dbReference>
<dbReference type="PANTHER" id="PTHR35527:SF2">
    <property type="entry name" value="HYDROLASE"/>
    <property type="match status" value="1"/>
</dbReference>
<dbReference type="InterPro" id="IPR052193">
    <property type="entry name" value="Peptidase_C59"/>
</dbReference>
<accession>A0A9D1FFG0</accession>
<reference evidence="4" key="1">
    <citation type="submission" date="2020-10" db="EMBL/GenBank/DDBJ databases">
        <authorList>
            <person name="Gilroy R."/>
        </authorList>
    </citation>
    <scope>NUCLEOTIDE SEQUENCE</scope>
    <source>
        <strain evidence="4">ChiGjej3B3-5194</strain>
    </source>
</reference>
<organism evidence="4 5">
    <name type="scientific">Candidatus Enterousia intestinigallinarum</name>
    <dbReference type="NCBI Taxonomy" id="2840790"/>
    <lineage>
        <taxon>Bacteria</taxon>
        <taxon>Pseudomonadati</taxon>
        <taxon>Pseudomonadota</taxon>
        <taxon>Alphaproteobacteria</taxon>
        <taxon>Candidatus Enterousia</taxon>
    </lineage>
</organism>
<dbReference type="Proteomes" id="UP000886742">
    <property type="component" value="Unassembled WGS sequence"/>
</dbReference>
<evidence type="ECO:0000313" key="5">
    <source>
        <dbReference type="Proteomes" id="UP000886742"/>
    </source>
</evidence>
<reference evidence="4" key="2">
    <citation type="journal article" date="2021" name="PeerJ">
        <title>Extensive microbial diversity within the chicken gut microbiome revealed by metagenomics and culture.</title>
        <authorList>
            <person name="Gilroy R."/>
            <person name="Ravi A."/>
            <person name="Getino M."/>
            <person name="Pursley I."/>
            <person name="Horton D.L."/>
            <person name="Alikhan N.F."/>
            <person name="Baker D."/>
            <person name="Gharbi K."/>
            <person name="Hall N."/>
            <person name="Watson M."/>
            <person name="Adriaenssens E.M."/>
            <person name="Foster-Nyarko E."/>
            <person name="Jarju S."/>
            <person name="Secka A."/>
            <person name="Antonio M."/>
            <person name="Oren A."/>
            <person name="Chaudhuri R.R."/>
            <person name="La Ragione R."/>
            <person name="Hildebrand F."/>
            <person name="Pallen M.J."/>
        </authorList>
    </citation>
    <scope>NUCLEOTIDE SEQUENCE</scope>
    <source>
        <strain evidence="4">ChiGjej3B3-5194</strain>
    </source>
</reference>
<dbReference type="InterPro" id="IPR029055">
    <property type="entry name" value="Ntn_hydrolases_N"/>
</dbReference>
<name>A0A9D1FFG0_9PROT</name>
<dbReference type="InterPro" id="IPR029132">
    <property type="entry name" value="CBAH/NAAA_C"/>
</dbReference>
<protein>
    <submittedName>
        <fullName evidence="4">Choloylglycine hydrolase family protein</fullName>
    </submittedName>
</protein>